<evidence type="ECO:0000256" key="10">
    <source>
        <dbReference type="ARBA" id="ARBA00031259"/>
    </source>
</evidence>
<evidence type="ECO:0000256" key="4">
    <source>
        <dbReference type="ARBA" id="ARBA00020634"/>
    </source>
</evidence>
<comment type="function">
    <text evidence="9">Component of the Mediator complex, a coactivator involved in the regulated transcription of nearly all RNA polymerase II-dependent genes. Mediator functions as a bridge to convey information from gene-specific regulatory proteins to the basal RNA polymerase II transcription machinery. Mediator is recruited to promoters by direct interactions with regulatory proteins and serves as a scaffold for the assembly of a functional preinitiation complex with RNA polymerase II and the general transcription factors.</text>
</comment>
<evidence type="ECO:0000256" key="3">
    <source>
        <dbReference type="ARBA" id="ARBA00011837"/>
    </source>
</evidence>
<dbReference type="OrthoDB" id="344220at2759"/>
<evidence type="ECO:0000313" key="13">
    <source>
        <dbReference type="EMBL" id="EGW31727.1"/>
    </source>
</evidence>
<evidence type="ECO:0000256" key="7">
    <source>
        <dbReference type="ARBA" id="ARBA00023163"/>
    </source>
</evidence>
<keyword evidence="6 11" id="KW-0010">Activator</keyword>
<evidence type="ECO:0000256" key="8">
    <source>
        <dbReference type="ARBA" id="ARBA00023242"/>
    </source>
</evidence>
<evidence type="ECO:0000256" key="5">
    <source>
        <dbReference type="ARBA" id="ARBA00023015"/>
    </source>
</evidence>
<dbReference type="PIRSF" id="PIRSF013286">
    <property type="entry name" value="MED6_fungi"/>
    <property type="match status" value="1"/>
</dbReference>
<dbReference type="GO" id="GO:0003712">
    <property type="term" value="F:transcription coregulator activity"/>
    <property type="evidence" value="ECO:0007669"/>
    <property type="project" value="InterPro"/>
</dbReference>
<dbReference type="OMA" id="MQRQFSQ"/>
<protein>
    <recommendedName>
        <fullName evidence="4 11">Mediator of RNA polymerase II transcription subunit 6</fullName>
    </recommendedName>
    <alternativeName>
        <fullName evidence="10 11">Mediator complex subunit 6</fullName>
    </alternativeName>
</protein>
<dbReference type="Pfam" id="PF04934">
    <property type="entry name" value="Med6"/>
    <property type="match status" value="1"/>
</dbReference>
<dbReference type="Proteomes" id="UP000000709">
    <property type="component" value="Unassembled WGS sequence"/>
</dbReference>
<dbReference type="GO" id="GO:0006357">
    <property type="term" value="P:regulation of transcription by RNA polymerase II"/>
    <property type="evidence" value="ECO:0007669"/>
    <property type="project" value="InterPro"/>
</dbReference>
<dbReference type="RefSeq" id="XP_007376505.1">
    <property type="nucleotide sequence ID" value="XM_007376443.1"/>
</dbReference>
<dbReference type="eggNOG" id="KOG3169">
    <property type="taxonomic scope" value="Eukaryota"/>
</dbReference>
<name>G3ARB9_SPAPN</name>
<feature type="region of interest" description="Disordered" evidence="12">
    <location>
        <begin position="210"/>
        <end position="236"/>
    </location>
</feature>
<comment type="subcellular location">
    <subcellularLocation>
        <location evidence="1 11">Nucleus</location>
    </subcellularLocation>
</comment>
<dbReference type="GeneID" id="18870267"/>
<dbReference type="Gene3D" id="3.10.450.580">
    <property type="entry name" value="Mediator complex, subunit Med6"/>
    <property type="match status" value="1"/>
</dbReference>
<comment type="subunit">
    <text evidence="3 11">Component of the Mediator complex.</text>
</comment>
<dbReference type="GO" id="GO:0016592">
    <property type="term" value="C:mediator complex"/>
    <property type="evidence" value="ECO:0007669"/>
    <property type="project" value="InterPro"/>
</dbReference>
<evidence type="ECO:0000256" key="6">
    <source>
        <dbReference type="ARBA" id="ARBA00023159"/>
    </source>
</evidence>
<feature type="compositionally biased region" description="Low complexity" evidence="12">
    <location>
        <begin position="214"/>
        <end position="230"/>
    </location>
</feature>
<sequence>MEALDEIQWKSPEFIQERGLHSNNVLEYFALSPFYDRTSNNQVLMMQFQYQQIQIPMNMTFHQYFQSRLTEMTGIEFVIAFTREPDFWIVRKQRRLDPTSTLILQDYYIIGANVYQAPRIYDVLSSRLLSSVLSLRNSIDILNNMTSYHISDGGHSYNNSIHGVTSTGSSSQLPGNAQSKSLTMTVSNTNVMNTMTPITMNTPGLALAGPRTGLPPSTAASSNALATSNSQTEITSGSEDNKLVYLDDIPLYGKGSTVEMLGLKTNFD</sequence>
<evidence type="ECO:0000256" key="12">
    <source>
        <dbReference type="SAM" id="MobiDB-lite"/>
    </source>
</evidence>
<dbReference type="InterPro" id="IPR007018">
    <property type="entry name" value="Mediator_Med6"/>
</dbReference>
<keyword evidence="14" id="KW-1185">Reference proteome</keyword>
<evidence type="ECO:0000256" key="1">
    <source>
        <dbReference type="ARBA" id="ARBA00004123"/>
    </source>
</evidence>
<dbReference type="KEGG" id="spaa:SPAPADRAFT_140080"/>
<dbReference type="AlphaFoldDB" id="G3ARB9"/>
<dbReference type="FunFam" id="3.10.450.580:FF:000004">
    <property type="entry name" value="Mediator of RNA polymerase II transcription subunit 6"/>
    <property type="match status" value="1"/>
</dbReference>
<dbReference type="HOGENOM" id="CLU_077754_0_1_1"/>
<dbReference type="EMBL" id="GL996503">
    <property type="protein sequence ID" value="EGW31727.1"/>
    <property type="molecule type" value="Genomic_DNA"/>
</dbReference>
<evidence type="ECO:0000256" key="9">
    <source>
        <dbReference type="ARBA" id="ARBA00025687"/>
    </source>
</evidence>
<keyword evidence="8 11" id="KW-0539">Nucleus</keyword>
<dbReference type="STRING" id="619300.G3ARB9"/>
<proteinExistence type="inferred from homology"/>
<dbReference type="PANTHER" id="PTHR13104">
    <property type="entry name" value="MED-6-RELATED"/>
    <property type="match status" value="1"/>
</dbReference>
<comment type="similarity">
    <text evidence="2 11">Belongs to the Mediator complex subunit 6 family.</text>
</comment>
<gene>
    <name evidence="13" type="ORF">SPAPADRAFT_140080</name>
</gene>
<evidence type="ECO:0000313" key="14">
    <source>
        <dbReference type="Proteomes" id="UP000000709"/>
    </source>
</evidence>
<accession>G3ARB9</accession>
<dbReference type="InParanoid" id="G3ARB9"/>
<dbReference type="InterPro" id="IPR038566">
    <property type="entry name" value="Mediator_Med6_sf"/>
</dbReference>
<evidence type="ECO:0000256" key="2">
    <source>
        <dbReference type="ARBA" id="ARBA00007526"/>
    </source>
</evidence>
<keyword evidence="7 11" id="KW-0804">Transcription</keyword>
<dbReference type="InterPro" id="IPR016612">
    <property type="entry name" value="Mediator_Med6_fun"/>
</dbReference>
<reference evidence="13 14" key="1">
    <citation type="journal article" date="2011" name="Proc. Natl. Acad. Sci. U.S.A.">
        <title>Comparative genomics of xylose-fermenting fungi for enhanced biofuel production.</title>
        <authorList>
            <person name="Wohlbach D.J."/>
            <person name="Kuo A."/>
            <person name="Sato T.K."/>
            <person name="Potts K.M."/>
            <person name="Salamov A.A."/>
            <person name="LaButti K.M."/>
            <person name="Sun H."/>
            <person name="Clum A."/>
            <person name="Pangilinan J.L."/>
            <person name="Lindquist E.A."/>
            <person name="Lucas S."/>
            <person name="Lapidus A."/>
            <person name="Jin M."/>
            <person name="Gunawan C."/>
            <person name="Balan V."/>
            <person name="Dale B.E."/>
            <person name="Jeffries T.W."/>
            <person name="Zinkel R."/>
            <person name="Barry K.W."/>
            <person name="Grigoriev I.V."/>
            <person name="Gasch A.P."/>
        </authorList>
    </citation>
    <scope>NUCLEOTIDE SEQUENCE [LARGE SCALE GENOMIC DNA]</scope>
    <source>
        <strain evidence="14">NRRL Y-27907 / 11-Y1</strain>
    </source>
</reference>
<keyword evidence="5 11" id="KW-0805">Transcription regulation</keyword>
<dbReference type="FunCoup" id="G3ARB9">
    <property type="interactions" value="823"/>
</dbReference>
<organism evidence="14">
    <name type="scientific">Spathaspora passalidarum (strain NRRL Y-27907 / 11-Y1)</name>
    <dbReference type="NCBI Taxonomy" id="619300"/>
    <lineage>
        <taxon>Eukaryota</taxon>
        <taxon>Fungi</taxon>
        <taxon>Dikarya</taxon>
        <taxon>Ascomycota</taxon>
        <taxon>Saccharomycotina</taxon>
        <taxon>Pichiomycetes</taxon>
        <taxon>Debaryomycetaceae</taxon>
        <taxon>Spathaspora</taxon>
    </lineage>
</organism>
<evidence type="ECO:0000256" key="11">
    <source>
        <dbReference type="PIRNR" id="PIRNR013286"/>
    </source>
</evidence>